<dbReference type="AlphaFoldDB" id="A0A7S1FC73"/>
<name>A0A7S1FC73_NOCSC</name>
<reference evidence="1" key="1">
    <citation type="submission" date="2021-01" db="EMBL/GenBank/DDBJ databases">
        <authorList>
            <person name="Corre E."/>
            <person name="Pelletier E."/>
            <person name="Niang G."/>
            <person name="Scheremetjew M."/>
            <person name="Finn R."/>
            <person name="Kale V."/>
            <person name="Holt S."/>
            <person name="Cochrane G."/>
            <person name="Meng A."/>
            <person name="Brown T."/>
            <person name="Cohen L."/>
        </authorList>
    </citation>
    <scope>NUCLEOTIDE SEQUENCE</scope>
</reference>
<protein>
    <submittedName>
        <fullName evidence="1">Uncharacterized protein</fullName>
    </submittedName>
</protein>
<organism evidence="1">
    <name type="scientific">Noctiluca scintillans</name>
    <name type="common">Sea sparkle</name>
    <name type="synonym">Red tide dinoflagellate</name>
    <dbReference type="NCBI Taxonomy" id="2966"/>
    <lineage>
        <taxon>Eukaryota</taxon>
        <taxon>Sar</taxon>
        <taxon>Alveolata</taxon>
        <taxon>Dinophyceae</taxon>
        <taxon>Noctilucales</taxon>
        <taxon>Noctilucaceae</taxon>
        <taxon>Noctiluca</taxon>
    </lineage>
</organism>
<sequence length="124" mass="13971">MAHPCIKTLQRSHLNVTIQSKGPIEDACALMHAKHLAVGSISTFSQSMNRFNADPGVHYDPFGPCEHEQENTTGVTCTETRSISYCVEGIHQLRQGQNKVDWMLNYQGHIRKVQESCDTDLLMR</sequence>
<accession>A0A7S1FC73</accession>
<evidence type="ECO:0000313" key="1">
    <source>
        <dbReference type="EMBL" id="CAD8858699.1"/>
    </source>
</evidence>
<proteinExistence type="predicted"/>
<gene>
    <name evidence="1" type="ORF">NSCI0253_LOCUS33053</name>
</gene>
<dbReference type="EMBL" id="HBFQ01046450">
    <property type="protein sequence ID" value="CAD8858699.1"/>
    <property type="molecule type" value="Transcribed_RNA"/>
</dbReference>